<comment type="caution">
    <text evidence="4">The sequence shown here is derived from an EMBL/GenBank/DDBJ whole genome shotgun (WGS) entry which is preliminary data.</text>
</comment>
<dbReference type="SMART" id="SM00028">
    <property type="entry name" value="TPR"/>
    <property type="match status" value="3"/>
</dbReference>
<dbReference type="InterPro" id="IPR011990">
    <property type="entry name" value="TPR-like_helical_dom_sf"/>
</dbReference>
<proteinExistence type="predicted"/>
<dbReference type="Proteomes" id="UP000650467">
    <property type="component" value="Unassembled WGS sequence"/>
</dbReference>
<sequence length="315" mass="33528">MASAASYKDQGNEEFKKENFLKAAALYTQAIKADPENAVLYSNRSAALLKLNKVTKALEDAEAAIKLKPEWEKGYFRKAAALEGLDKLQEALDVYQTAAKMAEAEGGGASKELSTKIRTLSKLHKLKASHKEDTLVEALLAAVGAAGITGGNLAALNEFAKEMANHAEANVKEQGHDFSPSVHFLPGSGAASHEEKEQHVMANLAFTAPEVYGEFVTGMRDTAERMAAAAVLAIIPKAAVSYPQTWSRKGWPASCGGPRQHGLFVQLDVRTGAGGCSRHAWFMPIASEGKGDAKALGKPTAVNAQDFGPLPPLIK</sequence>
<gene>
    <name evidence="4" type="ORF">HXX76_006648</name>
</gene>
<dbReference type="PANTHER" id="PTHR22904">
    <property type="entry name" value="TPR REPEAT CONTAINING PROTEIN"/>
    <property type="match status" value="1"/>
</dbReference>
<protein>
    <submittedName>
        <fullName evidence="4">Uncharacterized protein</fullName>
    </submittedName>
</protein>
<feature type="repeat" description="TPR" evidence="3">
    <location>
        <begin position="4"/>
        <end position="37"/>
    </location>
</feature>
<evidence type="ECO:0000256" key="2">
    <source>
        <dbReference type="ARBA" id="ARBA00022803"/>
    </source>
</evidence>
<dbReference type="PANTHER" id="PTHR22904:SF523">
    <property type="entry name" value="STRESS-INDUCED-PHOSPHOPROTEIN 1"/>
    <property type="match status" value="1"/>
</dbReference>
<evidence type="ECO:0000256" key="1">
    <source>
        <dbReference type="ARBA" id="ARBA00022737"/>
    </source>
</evidence>
<keyword evidence="2 3" id="KW-0802">TPR repeat</keyword>
<dbReference type="AlphaFoldDB" id="A0A835T9N5"/>
<evidence type="ECO:0000313" key="4">
    <source>
        <dbReference type="EMBL" id="KAG2436339.1"/>
    </source>
</evidence>
<accession>A0A835T9N5</accession>
<dbReference type="EMBL" id="JAEHOC010000013">
    <property type="protein sequence ID" value="KAG2436339.1"/>
    <property type="molecule type" value="Genomic_DNA"/>
</dbReference>
<dbReference type="Gene3D" id="1.25.40.10">
    <property type="entry name" value="Tetratricopeptide repeat domain"/>
    <property type="match status" value="1"/>
</dbReference>
<dbReference type="GO" id="GO:0051879">
    <property type="term" value="F:Hsp90 protein binding"/>
    <property type="evidence" value="ECO:0007669"/>
    <property type="project" value="TreeGrafter"/>
</dbReference>
<dbReference type="OrthoDB" id="2423701at2759"/>
<evidence type="ECO:0000256" key="3">
    <source>
        <dbReference type="PROSITE-ProRule" id="PRU00339"/>
    </source>
</evidence>
<dbReference type="SUPFAM" id="SSF48452">
    <property type="entry name" value="TPR-like"/>
    <property type="match status" value="1"/>
</dbReference>
<keyword evidence="1" id="KW-0677">Repeat</keyword>
<dbReference type="InterPro" id="IPR019734">
    <property type="entry name" value="TPR_rpt"/>
</dbReference>
<dbReference type="PROSITE" id="PS50005">
    <property type="entry name" value="TPR"/>
    <property type="match status" value="1"/>
</dbReference>
<reference evidence="4" key="1">
    <citation type="journal article" date="2020" name="bioRxiv">
        <title>Comparative genomics of Chlamydomonas.</title>
        <authorList>
            <person name="Craig R.J."/>
            <person name="Hasan A.R."/>
            <person name="Ness R.W."/>
            <person name="Keightley P.D."/>
        </authorList>
    </citation>
    <scope>NUCLEOTIDE SEQUENCE</scope>
    <source>
        <strain evidence="4">SAG 7.73</strain>
    </source>
</reference>
<dbReference type="Pfam" id="PF13431">
    <property type="entry name" value="TPR_17"/>
    <property type="match status" value="1"/>
</dbReference>
<name>A0A835T9N5_CHLIN</name>
<organism evidence="4 5">
    <name type="scientific">Chlamydomonas incerta</name>
    <dbReference type="NCBI Taxonomy" id="51695"/>
    <lineage>
        <taxon>Eukaryota</taxon>
        <taxon>Viridiplantae</taxon>
        <taxon>Chlorophyta</taxon>
        <taxon>core chlorophytes</taxon>
        <taxon>Chlorophyceae</taxon>
        <taxon>CS clade</taxon>
        <taxon>Chlamydomonadales</taxon>
        <taxon>Chlamydomonadaceae</taxon>
        <taxon>Chlamydomonas</taxon>
    </lineage>
</organism>
<evidence type="ECO:0000313" key="5">
    <source>
        <dbReference type="Proteomes" id="UP000650467"/>
    </source>
</evidence>
<keyword evidence="5" id="KW-1185">Reference proteome</keyword>